<evidence type="ECO:0000313" key="1">
    <source>
        <dbReference type="EMBL" id="EDT46761.1"/>
    </source>
</evidence>
<name>A0ABM9XBZ0_9STRE</name>
<comment type="caution">
    <text evidence="1">The sequence shown here is derived from an EMBL/GenBank/DDBJ whole genome shotgun (WGS) entry which is preliminary data.</text>
</comment>
<dbReference type="Proteomes" id="UP000005602">
    <property type="component" value="Unassembled WGS sequence"/>
</dbReference>
<gene>
    <name evidence="1" type="ORF">STRINF_01765</name>
</gene>
<protein>
    <submittedName>
        <fullName evidence="1">Uncharacterized protein</fullName>
    </submittedName>
</protein>
<evidence type="ECO:0000313" key="2">
    <source>
        <dbReference type="Proteomes" id="UP000005602"/>
    </source>
</evidence>
<proteinExistence type="predicted"/>
<reference evidence="1" key="1">
    <citation type="submission" date="2008-03" db="EMBL/GenBank/DDBJ databases">
        <authorList>
            <person name="Fulton L."/>
            <person name="Clifton S."/>
            <person name="Fulton B."/>
            <person name="Xu J."/>
            <person name="Minx P."/>
            <person name="Pepin K.H."/>
            <person name="Johnson M."/>
            <person name="Thiruvilangam P."/>
            <person name="Bhonagiri V."/>
            <person name="Nash W.E."/>
            <person name="Mardis E.R."/>
            <person name="Wilson R.K."/>
        </authorList>
    </citation>
    <scope>NUCLEOTIDE SEQUENCE [LARGE SCALE GENOMIC DNA]</scope>
    <source>
        <strain evidence="1">ATCC BAA-102</strain>
    </source>
</reference>
<accession>A0ABM9XBZ0</accession>
<dbReference type="EMBL" id="ABJK02000022">
    <property type="protein sequence ID" value="EDT46761.1"/>
    <property type="molecule type" value="Genomic_DNA"/>
</dbReference>
<organism evidence="1 2">
    <name type="scientific">Streptococcus infantarius subsp. infantarius ATCC BAA-102</name>
    <dbReference type="NCBI Taxonomy" id="471872"/>
    <lineage>
        <taxon>Bacteria</taxon>
        <taxon>Bacillati</taxon>
        <taxon>Bacillota</taxon>
        <taxon>Bacilli</taxon>
        <taxon>Lactobacillales</taxon>
        <taxon>Streptococcaceae</taxon>
        <taxon>Streptococcus</taxon>
    </lineage>
</organism>
<keyword evidence="2" id="KW-1185">Reference proteome</keyword>
<reference evidence="1" key="2">
    <citation type="submission" date="2013-09" db="EMBL/GenBank/DDBJ databases">
        <title>Draft genome sequence of Streptococcus infantarius subsp. infantarius ATCC BAA-102.</title>
        <authorList>
            <person name="Sudarsanam P."/>
            <person name="Ley R."/>
            <person name="Guruge J."/>
            <person name="Turnbaugh P.J."/>
            <person name="Mahowald M."/>
            <person name="Liep D."/>
            <person name="Gordon J."/>
        </authorList>
    </citation>
    <scope>NUCLEOTIDE SEQUENCE</scope>
    <source>
        <strain evidence="1">ATCC BAA-102</strain>
    </source>
</reference>
<sequence>MFLYSQDLSNRKTQCIILKKSRLFLYSQDLSNRKTKVLLAEKAE</sequence>